<dbReference type="PANTHER" id="PTHR37841">
    <property type="entry name" value="GLR2918 PROTEIN"/>
    <property type="match status" value="1"/>
</dbReference>
<dbReference type="InterPro" id="IPR032774">
    <property type="entry name" value="WG_beta_rep"/>
</dbReference>
<name>A0A0W8G8B3_9ZZZZ</name>
<protein>
    <recommendedName>
        <fullName evidence="2">WG repeat-containing protein</fullName>
    </recommendedName>
</protein>
<dbReference type="PANTHER" id="PTHR37841:SF1">
    <property type="entry name" value="DUF3298 DOMAIN-CONTAINING PROTEIN"/>
    <property type="match status" value="1"/>
</dbReference>
<proteinExistence type="predicted"/>
<dbReference type="Pfam" id="PF14903">
    <property type="entry name" value="WG_beta_rep"/>
    <property type="match status" value="2"/>
</dbReference>
<gene>
    <name evidence="1" type="ORF">ASZ90_000709</name>
</gene>
<reference evidence="1" key="1">
    <citation type="journal article" date="2015" name="Proc. Natl. Acad. Sci. U.S.A.">
        <title>Networks of energetic and metabolic interactions define dynamics in microbial communities.</title>
        <authorList>
            <person name="Embree M."/>
            <person name="Liu J.K."/>
            <person name="Al-Bassam M.M."/>
            <person name="Zengler K."/>
        </authorList>
    </citation>
    <scope>NUCLEOTIDE SEQUENCE</scope>
</reference>
<evidence type="ECO:0008006" key="2">
    <source>
        <dbReference type="Google" id="ProtNLM"/>
    </source>
</evidence>
<comment type="caution">
    <text evidence="1">The sequence shown here is derived from an EMBL/GenBank/DDBJ whole genome shotgun (WGS) entry which is preliminary data.</text>
</comment>
<dbReference type="EMBL" id="LNQE01000090">
    <property type="protein sequence ID" value="KUG29397.1"/>
    <property type="molecule type" value="Genomic_DNA"/>
</dbReference>
<accession>A0A0W8G8B3</accession>
<evidence type="ECO:0000313" key="1">
    <source>
        <dbReference type="EMBL" id="KUG29397.1"/>
    </source>
</evidence>
<dbReference type="AlphaFoldDB" id="A0A0W8G8B3"/>
<sequence length="178" mass="19437">MNILPLVLLVLVFAPAAAGAGGGLPVPFEDAATGLWGYRDRATKKTVIPPRFSYALDFHARGTAFAVSEEGWVCIDRQGRTLLKPFLFDNSPDEFQGGLARFVEEGRIGYFDRAGRVVIPADYDFGLPFEKGLAAVCRECIREYHGEHYTVVDGTWGCVDKRGRLVRPLAEAGPGCGE</sequence>
<organism evidence="1">
    <name type="scientific">hydrocarbon metagenome</name>
    <dbReference type="NCBI Taxonomy" id="938273"/>
    <lineage>
        <taxon>unclassified sequences</taxon>
        <taxon>metagenomes</taxon>
        <taxon>ecological metagenomes</taxon>
    </lineage>
</organism>